<organism evidence="1 2">
    <name type="scientific">Candidatus Syntrophocurvum alkaliphilum</name>
    <dbReference type="NCBI Taxonomy" id="2293317"/>
    <lineage>
        <taxon>Bacteria</taxon>
        <taxon>Bacillati</taxon>
        <taxon>Bacillota</taxon>
        <taxon>Clostridia</taxon>
        <taxon>Eubacteriales</taxon>
        <taxon>Syntrophomonadaceae</taxon>
        <taxon>Candidatus Syntrophocurvum</taxon>
    </lineage>
</organism>
<dbReference type="KEGG" id="salq:SYNTR_1160"/>
<evidence type="ECO:0000313" key="1">
    <source>
        <dbReference type="EMBL" id="QGT99753.1"/>
    </source>
</evidence>
<dbReference type="AlphaFoldDB" id="A0A6I6DHJ7"/>
<proteinExistence type="predicted"/>
<name>A0A6I6DHJ7_9FIRM</name>
<keyword evidence="2" id="KW-1185">Reference proteome</keyword>
<reference evidence="2" key="1">
    <citation type="journal article" date="2019" name="Microbiology">
        <title>Complete Genome Sequence of an Uncultured Bacterium of the Candidate Phylum Bipolaricaulota.</title>
        <authorList>
            <person name="Kadnikov V.V."/>
            <person name="Mardanov A.V."/>
            <person name="Beletsky A.V."/>
            <person name="Frank Y.A."/>
            <person name="Karnachuk O.V."/>
            <person name="Ravin N.V."/>
        </authorList>
    </citation>
    <scope>NUCLEOTIDE SEQUENCE [LARGE SCALE GENOMIC DNA]</scope>
</reference>
<evidence type="ECO:0000313" key="2">
    <source>
        <dbReference type="Proteomes" id="UP000426444"/>
    </source>
</evidence>
<sequence>MLPLILFLKHRIMDFITVNTNKKNGGKNMEIGVRNSLRGKI</sequence>
<gene>
    <name evidence="1" type="ORF">SYNTR_1160</name>
</gene>
<dbReference type="Proteomes" id="UP000426444">
    <property type="component" value="Chromosome"/>
</dbReference>
<accession>A0A6I6DHJ7</accession>
<protein>
    <submittedName>
        <fullName evidence="1">Uncharacterized protein</fullName>
    </submittedName>
</protein>
<dbReference type="EMBL" id="CP046457">
    <property type="protein sequence ID" value="QGT99753.1"/>
    <property type="molecule type" value="Genomic_DNA"/>
</dbReference>